<accession>A0A8T2N3I6</accession>
<protein>
    <submittedName>
        <fullName evidence="2">Uncharacterized protein</fullName>
    </submittedName>
</protein>
<reference evidence="2" key="1">
    <citation type="thesis" date="2021" institute="BYU ScholarsArchive" country="Provo, UT, USA">
        <title>Applications of and Algorithms for Genome Assembly and Genomic Analyses with an Emphasis on Marine Teleosts.</title>
        <authorList>
            <person name="Pickett B.D."/>
        </authorList>
    </citation>
    <scope>NUCLEOTIDE SEQUENCE</scope>
    <source>
        <strain evidence="2">HI-2016</strain>
    </source>
</reference>
<evidence type="ECO:0000313" key="3">
    <source>
        <dbReference type="Proteomes" id="UP000824540"/>
    </source>
</evidence>
<dbReference type="CDD" id="cd02901">
    <property type="entry name" value="Macro_Poa1p-like"/>
    <property type="match status" value="1"/>
</dbReference>
<dbReference type="PANTHER" id="PTHR12521:SF0">
    <property type="entry name" value="ADP-RIBOSE GLYCOHYDROLASE OARD1"/>
    <property type="match status" value="1"/>
</dbReference>
<dbReference type="InterPro" id="IPR050892">
    <property type="entry name" value="ADP-ribose_metab_enzymes"/>
</dbReference>
<evidence type="ECO:0000313" key="2">
    <source>
        <dbReference type="EMBL" id="KAG9334476.1"/>
    </source>
</evidence>
<evidence type="ECO:0000256" key="1">
    <source>
        <dbReference type="SAM" id="MobiDB-lite"/>
    </source>
</evidence>
<dbReference type="InterPro" id="IPR043472">
    <property type="entry name" value="Macro_dom-like"/>
</dbReference>
<organism evidence="2 3">
    <name type="scientific">Albula glossodonta</name>
    <name type="common">roundjaw bonefish</name>
    <dbReference type="NCBI Taxonomy" id="121402"/>
    <lineage>
        <taxon>Eukaryota</taxon>
        <taxon>Metazoa</taxon>
        <taxon>Chordata</taxon>
        <taxon>Craniata</taxon>
        <taxon>Vertebrata</taxon>
        <taxon>Euteleostomi</taxon>
        <taxon>Actinopterygii</taxon>
        <taxon>Neopterygii</taxon>
        <taxon>Teleostei</taxon>
        <taxon>Albuliformes</taxon>
        <taxon>Albulidae</taxon>
        <taxon>Albula</taxon>
    </lineage>
</organism>
<name>A0A8T2N3I6_9TELE</name>
<dbReference type="SUPFAM" id="SSF52949">
    <property type="entry name" value="Macro domain-like"/>
    <property type="match status" value="1"/>
</dbReference>
<dbReference type="Gene3D" id="3.40.220.10">
    <property type="entry name" value="Leucine Aminopeptidase, subunit E, domain 1"/>
    <property type="match status" value="1"/>
</dbReference>
<gene>
    <name evidence="2" type="ORF">JZ751_007559</name>
</gene>
<comment type="caution">
    <text evidence="2">The sequence shown here is derived from an EMBL/GenBank/DDBJ whole genome shotgun (WGS) entry which is preliminary data.</text>
</comment>
<dbReference type="Proteomes" id="UP000824540">
    <property type="component" value="Unassembled WGS sequence"/>
</dbReference>
<dbReference type="EMBL" id="JAFBMS010000147">
    <property type="protein sequence ID" value="KAG9334476.1"/>
    <property type="molecule type" value="Genomic_DNA"/>
</dbReference>
<dbReference type="OrthoDB" id="2155246at2759"/>
<proteinExistence type="predicted"/>
<keyword evidence="3" id="KW-1185">Reference proteome</keyword>
<dbReference type="AlphaFoldDB" id="A0A8T2N3I6"/>
<dbReference type="PANTHER" id="PTHR12521">
    <property type="entry name" value="PROTEIN C6ORF130"/>
    <property type="match status" value="1"/>
</dbReference>
<dbReference type="GO" id="GO:0140291">
    <property type="term" value="P:peptidyl-glutamate ADP-deribosylation"/>
    <property type="evidence" value="ECO:0007669"/>
    <property type="project" value="TreeGrafter"/>
</dbReference>
<sequence>MNVTNICRNKLYVTLVKSYLRPPLVSLSMDTEEIQAQEKKETDECPVKPSPPAGPRVGRLSHVKGDLFSCPPEEALAHCISEDCRMGAGIATLFKKKFGGVDELKAQKKMPGECAITKKRASHKPTYDSLRQSLEAMKAHCLEMGDWLWPGSSEVGEGVCDFGGSLPGHQCVYYCVFSVRLAVTTAPFPVLSHAGTFLLSFHFLKHMKYFQLFEGVSSGFL</sequence>
<feature type="region of interest" description="Disordered" evidence="1">
    <location>
        <begin position="38"/>
        <end position="59"/>
    </location>
</feature>